<dbReference type="EMBL" id="JAPQKP010000005">
    <property type="protein sequence ID" value="KAJ5189492.1"/>
    <property type="molecule type" value="Genomic_DNA"/>
</dbReference>
<keyword evidence="2" id="KW-1185">Reference proteome</keyword>
<comment type="caution">
    <text evidence="1">The sequence shown here is derived from an EMBL/GenBank/DDBJ whole genome shotgun (WGS) entry which is preliminary data.</text>
</comment>
<evidence type="ECO:0000313" key="2">
    <source>
        <dbReference type="Proteomes" id="UP001150879"/>
    </source>
</evidence>
<organism evidence="1 2">
    <name type="scientific">Penicillium cf. griseofulvum</name>
    <dbReference type="NCBI Taxonomy" id="2972120"/>
    <lineage>
        <taxon>Eukaryota</taxon>
        <taxon>Fungi</taxon>
        <taxon>Dikarya</taxon>
        <taxon>Ascomycota</taxon>
        <taxon>Pezizomycotina</taxon>
        <taxon>Eurotiomycetes</taxon>
        <taxon>Eurotiomycetidae</taxon>
        <taxon>Eurotiales</taxon>
        <taxon>Aspergillaceae</taxon>
        <taxon>Penicillium</taxon>
    </lineage>
</organism>
<reference evidence="1" key="1">
    <citation type="submission" date="2022-11" db="EMBL/GenBank/DDBJ databases">
        <authorList>
            <person name="Petersen C."/>
        </authorList>
    </citation>
    <scope>NUCLEOTIDE SEQUENCE</scope>
    <source>
        <strain evidence="1">IBT 16849</strain>
    </source>
</reference>
<accession>A0A9W9J4F9</accession>
<dbReference type="Proteomes" id="UP001150879">
    <property type="component" value="Unassembled WGS sequence"/>
</dbReference>
<sequence length="381" mass="41982">MLSNTSRVLIGTTFGLSINSECPNQIVDIQDHFGSQLQLPGACNHYYITEGYDVQLVGGQYVTGGIVGKRKRIPATTLKAALISEILDPELDVTPLLKMNIGLEISACTGNARRLSLWHTLYLSQKRQTPHKLANCKHGIGDIECIEQCWKQSCSSRSTAGVRCFDCGVANTTTVPPAGASSKNDISDNNVARSRIVSAIVALQHTGLDPEGNLQAYWPFVETRMTRRIQPSRSSKWFNIIADTRDSATFAVASYHCLEFQGERSLTCCPNGYRDPLQKTCLSIRVAQQPVTMTERGFRQNLGLLTPPPESSLAHLSPGALFCVSGTQLYVKEIWHGQQKAIIACTNSKFSQMVKWTGLPIFLEHLNPEVGKPVDVVIYKK</sequence>
<reference evidence="1" key="2">
    <citation type="journal article" date="2023" name="IMA Fungus">
        <title>Comparative genomic study of the Penicillium genus elucidates a diverse pangenome and 15 lateral gene transfer events.</title>
        <authorList>
            <person name="Petersen C."/>
            <person name="Sorensen T."/>
            <person name="Nielsen M.R."/>
            <person name="Sondergaard T.E."/>
            <person name="Sorensen J.L."/>
            <person name="Fitzpatrick D.A."/>
            <person name="Frisvad J.C."/>
            <person name="Nielsen K.L."/>
        </authorList>
    </citation>
    <scope>NUCLEOTIDE SEQUENCE</scope>
    <source>
        <strain evidence="1">IBT 16849</strain>
    </source>
</reference>
<proteinExistence type="predicted"/>
<dbReference type="AlphaFoldDB" id="A0A9W9J4F9"/>
<evidence type="ECO:0000313" key="1">
    <source>
        <dbReference type="EMBL" id="KAJ5189492.1"/>
    </source>
</evidence>
<protein>
    <submittedName>
        <fullName evidence="1">Uncharacterized protein</fullName>
    </submittedName>
</protein>
<gene>
    <name evidence="1" type="ORF">N7472_008506</name>
</gene>
<name>A0A9W9J4F9_9EURO</name>